<reference evidence="1" key="1">
    <citation type="submission" date="2023-11" db="EMBL/GenBank/DDBJ databases">
        <authorList>
            <person name="Poullet M."/>
        </authorList>
    </citation>
    <scope>NUCLEOTIDE SEQUENCE</scope>
    <source>
        <strain evidence="1">E1834</strain>
    </source>
</reference>
<comment type="caution">
    <text evidence="1">The sequence shown here is derived from an EMBL/GenBank/DDBJ whole genome shotgun (WGS) entry which is preliminary data.</text>
</comment>
<name>A0ACB0Y831_MELEN</name>
<gene>
    <name evidence="1" type="ORF">MENTE1834_LOCUS8987</name>
</gene>
<proteinExistence type="predicted"/>
<evidence type="ECO:0000313" key="1">
    <source>
        <dbReference type="EMBL" id="CAK5036300.1"/>
    </source>
</evidence>
<evidence type="ECO:0000313" key="2">
    <source>
        <dbReference type="Proteomes" id="UP001497535"/>
    </source>
</evidence>
<keyword evidence="2" id="KW-1185">Reference proteome</keyword>
<dbReference type="Proteomes" id="UP001497535">
    <property type="component" value="Unassembled WGS sequence"/>
</dbReference>
<organism evidence="1 2">
    <name type="scientific">Meloidogyne enterolobii</name>
    <name type="common">Root-knot nematode worm</name>
    <name type="synonym">Meloidogyne mayaguensis</name>
    <dbReference type="NCBI Taxonomy" id="390850"/>
    <lineage>
        <taxon>Eukaryota</taxon>
        <taxon>Metazoa</taxon>
        <taxon>Ecdysozoa</taxon>
        <taxon>Nematoda</taxon>
        <taxon>Chromadorea</taxon>
        <taxon>Rhabditida</taxon>
        <taxon>Tylenchina</taxon>
        <taxon>Tylenchomorpha</taxon>
        <taxon>Tylenchoidea</taxon>
        <taxon>Meloidogynidae</taxon>
        <taxon>Meloidogyninae</taxon>
        <taxon>Meloidogyne</taxon>
    </lineage>
</organism>
<sequence length="68" mass="7742">MNSLLIYLIKTKTVAGMEIYKKLIYISCFMDLTVTCLNFIVQPVNCFEFFLSAGVQGVSWRVRVGEAK</sequence>
<protein>
    <submittedName>
        <fullName evidence="1">Uncharacterized protein</fullName>
    </submittedName>
</protein>
<accession>A0ACB0Y831</accession>
<dbReference type="EMBL" id="CAVMJV010000008">
    <property type="protein sequence ID" value="CAK5036300.1"/>
    <property type="molecule type" value="Genomic_DNA"/>
</dbReference>